<dbReference type="InterPro" id="IPR009078">
    <property type="entry name" value="Ferritin-like_SF"/>
</dbReference>
<gene>
    <name evidence="1" type="ORF">AW736_12185</name>
</gene>
<dbReference type="Pfam" id="PF05974">
    <property type="entry name" value="DUF892"/>
    <property type="match status" value="1"/>
</dbReference>
<dbReference type="PANTHER" id="PTHR30565:SF9">
    <property type="entry name" value="PROTEIN YCIF"/>
    <property type="match status" value="1"/>
</dbReference>
<dbReference type="EMBL" id="LRRQ01000084">
    <property type="protein sequence ID" value="OAM89650.1"/>
    <property type="molecule type" value="Genomic_DNA"/>
</dbReference>
<dbReference type="Proteomes" id="UP000078486">
    <property type="component" value="Unassembled WGS sequence"/>
</dbReference>
<organism evidence="1 2">
    <name type="scientific">Termitidicoccus mucosus</name>
    <dbReference type="NCBI Taxonomy" id="1184151"/>
    <lineage>
        <taxon>Bacteria</taxon>
        <taxon>Pseudomonadati</taxon>
        <taxon>Verrucomicrobiota</taxon>
        <taxon>Opitutia</taxon>
        <taxon>Opitutales</taxon>
        <taxon>Opitutaceae</taxon>
        <taxon>Termitidicoccus</taxon>
    </lineage>
</organism>
<name>A0A178II84_9BACT</name>
<dbReference type="PANTHER" id="PTHR30565">
    <property type="entry name" value="PROTEIN YCIF"/>
    <property type="match status" value="1"/>
</dbReference>
<dbReference type="RefSeq" id="WP_068770509.1">
    <property type="nucleotide sequence ID" value="NZ_CP109796.1"/>
</dbReference>
<keyword evidence="2" id="KW-1185">Reference proteome</keyword>
<dbReference type="CDD" id="cd07909">
    <property type="entry name" value="YciF"/>
    <property type="match status" value="1"/>
</dbReference>
<dbReference type="AlphaFoldDB" id="A0A178II84"/>
<dbReference type="InterPro" id="IPR047114">
    <property type="entry name" value="YciF"/>
</dbReference>
<sequence length="169" mass="18967">MTTTDTLHDLYIEQLRDLYNAENQLLKALPEMAKAAYDPSLKEGITTHLEQTKEHVRRLENIFENHDESPKGKTCKAMEGLIAEGRENISEHEDLAVRDAGLIADAQRIEHYEIAGYGCVRTFAGILGHDRDMVVLQQTLDEEGETDKELTAIAGRLNFVAQEGGEDDK</sequence>
<dbReference type="InterPro" id="IPR012347">
    <property type="entry name" value="Ferritin-like"/>
</dbReference>
<dbReference type="SUPFAM" id="SSF47240">
    <property type="entry name" value="Ferritin-like"/>
    <property type="match status" value="1"/>
</dbReference>
<dbReference type="InterPro" id="IPR010287">
    <property type="entry name" value="DUF892_YciF-like"/>
</dbReference>
<protein>
    <submittedName>
        <fullName evidence="1">Uncharacterized protein</fullName>
    </submittedName>
</protein>
<accession>A0A178II84</accession>
<dbReference type="Gene3D" id="1.20.1260.10">
    <property type="match status" value="1"/>
</dbReference>
<comment type="caution">
    <text evidence="1">The sequence shown here is derived from an EMBL/GenBank/DDBJ whole genome shotgun (WGS) entry which is preliminary data.</text>
</comment>
<reference evidence="1 2" key="1">
    <citation type="submission" date="2016-01" db="EMBL/GenBank/DDBJ databases">
        <title>High potential of lignocellulose degradation of a new Verrucomicrobia species.</title>
        <authorList>
            <person name="Wang Y."/>
            <person name="Shi Y."/>
            <person name="Qiu Z."/>
            <person name="Liu S."/>
            <person name="Yang H."/>
        </authorList>
    </citation>
    <scope>NUCLEOTIDE SEQUENCE [LARGE SCALE GENOMIC DNA]</scope>
    <source>
        <strain evidence="1 2">TSB47</strain>
    </source>
</reference>
<proteinExistence type="predicted"/>
<dbReference type="STRING" id="1184151.AW736_12185"/>
<evidence type="ECO:0000313" key="1">
    <source>
        <dbReference type="EMBL" id="OAM89650.1"/>
    </source>
</evidence>
<dbReference type="OrthoDB" id="9795056at2"/>
<evidence type="ECO:0000313" key="2">
    <source>
        <dbReference type="Proteomes" id="UP000078486"/>
    </source>
</evidence>